<proteinExistence type="inferred from homology"/>
<dbReference type="PANTHER" id="PTHR43248:SF29">
    <property type="entry name" value="TRIPEPTIDYL AMINOPEPTIDASE"/>
    <property type="match status" value="1"/>
</dbReference>
<name>A0ABU2L7X9_9ACTN</name>
<evidence type="ECO:0000256" key="4">
    <source>
        <dbReference type="SAM" id="MobiDB-lite"/>
    </source>
</evidence>
<comment type="caution">
    <text evidence="7">The sequence shown here is derived from an EMBL/GenBank/DDBJ whole genome shotgun (WGS) entry which is preliminary data.</text>
</comment>
<dbReference type="Proteomes" id="UP001183388">
    <property type="component" value="Unassembled WGS sequence"/>
</dbReference>
<feature type="signal peptide" evidence="5">
    <location>
        <begin position="1"/>
        <end position="31"/>
    </location>
</feature>
<comment type="similarity">
    <text evidence="1">Belongs to the peptidase S33 family.</text>
</comment>
<evidence type="ECO:0000313" key="7">
    <source>
        <dbReference type="EMBL" id="MDT0307674.1"/>
    </source>
</evidence>
<evidence type="ECO:0000256" key="2">
    <source>
        <dbReference type="ARBA" id="ARBA00022729"/>
    </source>
</evidence>
<dbReference type="GO" id="GO:0016787">
    <property type="term" value="F:hydrolase activity"/>
    <property type="evidence" value="ECO:0007669"/>
    <property type="project" value="UniProtKB-KW"/>
</dbReference>
<dbReference type="InterPro" id="IPR029058">
    <property type="entry name" value="AB_hydrolase_fold"/>
</dbReference>
<evidence type="ECO:0000256" key="3">
    <source>
        <dbReference type="ARBA" id="ARBA00022801"/>
    </source>
</evidence>
<dbReference type="RefSeq" id="WP_311630629.1">
    <property type="nucleotide sequence ID" value="NZ_JAVREN010000014.1"/>
</dbReference>
<evidence type="ECO:0000313" key="8">
    <source>
        <dbReference type="Proteomes" id="UP001183388"/>
    </source>
</evidence>
<protein>
    <submittedName>
        <fullName evidence="7">Alpha/beta hydrolase</fullName>
    </submittedName>
</protein>
<accession>A0ABU2L7X9</accession>
<reference evidence="8" key="1">
    <citation type="submission" date="2023-07" db="EMBL/GenBank/DDBJ databases">
        <title>30 novel species of actinomycetes from the DSMZ collection.</title>
        <authorList>
            <person name="Nouioui I."/>
        </authorList>
    </citation>
    <scope>NUCLEOTIDE SEQUENCE [LARGE SCALE GENOMIC DNA]</scope>
    <source>
        <strain evidence="8">DSM 44917</strain>
    </source>
</reference>
<organism evidence="7 8">
    <name type="scientific">Streptomyces boetiae</name>
    <dbReference type="NCBI Taxonomy" id="3075541"/>
    <lineage>
        <taxon>Bacteria</taxon>
        <taxon>Bacillati</taxon>
        <taxon>Actinomycetota</taxon>
        <taxon>Actinomycetes</taxon>
        <taxon>Kitasatosporales</taxon>
        <taxon>Streptomycetaceae</taxon>
        <taxon>Streptomyces</taxon>
    </lineage>
</organism>
<evidence type="ECO:0000259" key="6">
    <source>
        <dbReference type="Pfam" id="PF08386"/>
    </source>
</evidence>
<dbReference type="InterPro" id="IPR051601">
    <property type="entry name" value="Serine_prot/Carboxylest_S33"/>
</dbReference>
<keyword evidence="8" id="KW-1185">Reference proteome</keyword>
<dbReference type="SUPFAM" id="SSF53474">
    <property type="entry name" value="alpha/beta-Hydrolases"/>
    <property type="match status" value="1"/>
</dbReference>
<evidence type="ECO:0000256" key="1">
    <source>
        <dbReference type="ARBA" id="ARBA00010088"/>
    </source>
</evidence>
<dbReference type="PANTHER" id="PTHR43248">
    <property type="entry name" value="2-SUCCINYL-6-HYDROXY-2,4-CYCLOHEXADIENE-1-CARBOXYLATE SYNTHASE"/>
    <property type="match status" value="1"/>
</dbReference>
<feature type="domain" description="Peptidase S33 tripeptidyl aminopeptidase-like C-terminal" evidence="6">
    <location>
        <begin position="443"/>
        <end position="548"/>
    </location>
</feature>
<dbReference type="InterPro" id="IPR013595">
    <property type="entry name" value="Pept_S33_TAP-like_C"/>
</dbReference>
<dbReference type="Pfam" id="PF08386">
    <property type="entry name" value="Abhydrolase_4"/>
    <property type="match status" value="1"/>
</dbReference>
<sequence>MPQNPRRAARSATGATPAPAVLAVFLAGALAAGCAGPAAPGPAASRVAAPRSDPADTGELPEALTGQEPDWEECEAPDPAQGDDAMSPSPLPEGSAWQCATLRAPLDYRDPGGETIDLALIRSRTQARADRRIGSLVFNFGGPGGSGVATLPAFGEDYAGLHERYDLVSFDPRGVGDSEGVSCLDGPGLDAFFASDPVPDNDRQRRELDERLREFTEGCEESAGPLLPHLTTANTARDLDLLRHVLGDRKLHYFGISYGTELGAVYAHLFPRRVGRAAFDAVVDPTGDGEEGAIGQAKGFQLALETYLEHCAEAGDCPLGEDPEEAEDRLTRFLARLERDPLRTQDPDGRRLTYALAWAGIAQSLYSEEFWPYLSQGLDDALADEDPDGTVLLALGDSMNGRNPDGTYSTLQSSLTAIGCADSRDRYTAEDVRGLLPEFEDASPVFGPPMAWSLMSCAHWPARGTRSRPEVSARGAAPILLIGTTGDPATPYAGTEHMQEALGGPEVAVRLTYEGEGHGAYNAGNDCVREAVDAYLLRGRVPEDDTRCGG</sequence>
<feature type="region of interest" description="Disordered" evidence="4">
    <location>
        <begin position="35"/>
        <end position="95"/>
    </location>
</feature>
<feature type="compositionally biased region" description="Low complexity" evidence="4">
    <location>
        <begin position="35"/>
        <end position="50"/>
    </location>
</feature>
<keyword evidence="3 7" id="KW-0378">Hydrolase</keyword>
<dbReference type="Gene3D" id="3.40.50.1820">
    <property type="entry name" value="alpha/beta hydrolase"/>
    <property type="match status" value="1"/>
</dbReference>
<dbReference type="EMBL" id="JAVREN010000014">
    <property type="protein sequence ID" value="MDT0307674.1"/>
    <property type="molecule type" value="Genomic_DNA"/>
</dbReference>
<dbReference type="PROSITE" id="PS51257">
    <property type="entry name" value="PROKAR_LIPOPROTEIN"/>
    <property type="match status" value="1"/>
</dbReference>
<gene>
    <name evidence="7" type="ORF">RM780_11965</name>
</gene>
<keyword evidence="2 5" id="KW-0732">Signal</keyword>
<feature type="chain" id="PRO_5045685511" evidence="5">
    <location>
        <begin position="32"/>
        <end position="550"/>
    </location>
</feature>
<evidence type="ECO:0000256" key="5">
    <source>
        <dbReference type="SAM" id="SignalP"/>
    </source>
</evidence>